<evidence type="ECO:0000313" key="1">
    <source>
        <dbReference type="EMBL" id="KAG7440305.1"/>
    </source>
</evidence>
<reference evidence="1" key="1">
    <citation type="submission" date="2020-11" db="EMBL/GenBank/DDBJ databases">
        <title>Adaptations for nitrogen fixation in a non-lichenized fungal sporocarp promotes dispersal by wood-feeding termites.</title>
        <authorList>
            <consortium name="DOE Joint Genome Institute"/>
            <person name="Koch R.A."/>
            <person name="Yoon G."/>
            <person name="Arayal U."/>
            <person name="Lail K."/>
            <person name="Amirebrahimi M."/>
            <person name="Labutti K."/>
            <person name="Lipzen A."/>
            <person name="Riley R."/>
            <person name="Barry K."/>
            <person name="Henrissat B."/>
            <person name="Grigoriev I.V."/>
            <person name="Herr J.R."/>
            <person name="Aime M.C."/>
        </authorList>
    </citation>
    <scope>NUCLEOTIDE SEQUENCE</scope>
    <source>
        <strain evidence="1">MCA 3950</strain>
    </source>
</reference>
<proteinExistence type="predicted"/>
<organism evidence="1 2">
    <name type="scientific">Guyanagaster necrorhizus</name>
    <dbReference type="NCBI Taxonomy" id="856835"/>
    <lineage>
        <taxon>Eukaryota</taxon>
        <taxon>Fungi</taxon>
        <taxon>Dikarya</taxon>
        <taxon>Basidiomycota</taxon>
        <taxon>Agaricomycotina</taxon>
        <taxon>Agaricomycetes</taxon>
        <taxon>Agaricomycetidae</taxon>
        <taxon>Agaricales</taxon>
        <taxon>Marasmiineae</taxon>
        <taxon>Physalacriaceae</taxon>
        <taxon>Guyanagaster</taxon>
    </lineage>
</organism>
<accession>A0A9P7VGU7</accession>
<comment type="caution">
    <text evidence="1">The sequence shown here is derived from an EMBL/GenBank/DDBJ whole genome shotgun (WGS) entry which is preliminary data.</text>
</comment>
<keyword evidence="2" id="KW-1185">Reference proteome</keyword>
<dbReference type="EMBL" id="MU250573">
    <property type="protein sequence ID" value="KAG7440305.1"/>
    <property type="molecule type" value="Genomic_DNA"/>
</dbReference>
<name>A0A9P7VGU7_9AGAR</name>
<evidence type="ECO:0000313" key="2">
    <source>
        <dbReference type="Proteomes" id="UP000812287"/>
    </source>
</evidence>
<dbReference type="RefSeq" id="XP_043033805.1">
    <property type="nucleotide sequence ID" value="XM_043177976.1"/>
</dbReference>
<gene>
    <name evidence="1" type="ORF">BT62DRAFT_1012802</name>
</gene>
<dbReference type="GeneID" id="66100263"/>
<dbReference type="AlphaFoldDB" id="A0A9P7VGU7"/>
<dbReference type="Proteomes" id="UP000812287">
    <property type="component" value="Unassembled WGS sequence"/>
</dbReference>
<protein>
    <submittedName>
        <fullName evidence="1">Uncharacterized protein</fullName>
    </submittedName>
</protein>
<sequence>MIDNDSRLEWSWAGDVFLGYSTCIVCRQVVDATRLFKPTYSWGSSDATQRENDVSLLIPNTSTPDRSFMHQASIPNLLENAFSGVPSPIYLAQGSPRCRSHDNQSFVTYFRFPPSVEEGWDGLERGPHRVRCVPVYLTPEREPNPPLHPDLVSRFA</sequence>